<comment type="cofactor">
    <cofactor evidence="1">
        <name>Fe(2+)</name>
        <dbReference type="ChEBI" id="CHEBI:29033"/>
    </cofactor>
</comment>
<evidence type="ECO:0000313" key="2">
    <source>
        <dbReference type="EMBL" id="MBR7791392.1"/>
    </source>
</evidence>
<gene>
    <name evidence="2" type="ORF">KDM87_02205</name>
</gene>
<dbReference type="InterPro" id="IPR008775">
    <property type="entry name" value="Phytyl_CoA_dOase-like"/>
</dbReference>
<reference evidence="2 3" key="1">
    <citation type="submission" date="2021-04" db="EMBL/GenBank/DDBJ databases">
        <title>novel species isolated from subtropical streams in China.</title>
        <authorList>
            <person name="Lu H."/>
        </authorList>
    </citation>
    <scope>NUCLEOTIDE SEQUENCE [LARGE SCALE GENOMIC DNA]</scope>
    <source>
        <strain evidence="2 3">FT147W</strain>
    </source>
</reference>
<dbReference type="Gene3D" id="2.60.120.620">
    <property type="entry name" value="q2cbj1_9rhob like domain"/>
    <property type="match status" value="1"/>
</dbReference>
<name>A0ABS5GYA3_9BURK</name>
<dbReference type="RefSeq" id="WP_212677574.1">
    <property type="nucleotide sequence ID" value="NZ_JAGSPK010000001.1"/>
</dbReference>
<organism evidence="2 3">
    <name type="scientific">Undibacterium rivi</name>
    <dbReference type="NCBI Taxonomy" id="2828729"/>
    <lineage>
        <taxon>Bacteria</taxon>
        <taxon>Pseudomonadati</taxon>
        <taxon>Pseudomonadota</taxon>
        <taxon>Betaproteobacteria</taxon>
        <taxon>Burkholderiales</taxon>
        <taxon>Oxalobacteraceae</taxon>
        <taxon>Undibacterium</taxon>
    </lineage>
</organism>
<accession>A0ABS5GYA3</accession>
<evidence type="ECO:0000256" key="1">
    <source>
        <dbReference type="ARBA" id="ARBA00001954"/>
    </source>
</evidence>
<evidence type="ECO:0000313" key="3">
    <source>
        <dbReference type="Proteomes" id="UP000682982"/>
    </source>
</evidence>
<keyword evidence="2" id="KW-0223">Dioxygenase</keyword>
<proteinExistence type="predicted"/>
<dbReference type="PANTHER" id="PTHR20883:SF48">
    <property type="entry name" value="ECTOINE DIOXYGENASE"/>
    <property type="match status" value="1"/>
</dbReference>
<keyword evidence="3" id="KW-1185">Reference proteome</keyword>
<comment type="caution">
    <text evidence="2">The sequence shown here is derived from an EMBL/GenBank/DDBJ whole genome shotgun (WGS) entry which is preliminary data.</text>
</comment>
<protein>
    <submittedName>
        <fullName evidence="2">Phytanoyl-CoA dioxygenase family protein</fullName>
    </submittedName>
</protein>
<dbReference type="SUPFAM" id="SSF51197">
    <property type="entry name" value="Clavaminate synthase-like"/>
    <property type="match status" value="1"/>
</dbReference>
<dbReference type="Pfam" id="PF05721">
    <property type="entry name" value="PhyH"/>
    <property type="match status" value="1"/>
</dbReference>
<keyword evidence="2" id="KW-0560">Oxidoreductase</keyword>
<dbReference type="PANTHER" id="PTHR20883">
    <property type="entry name" value="PHYTANOYL-COA DIOXYGENASE DOMAIN CONTAINING 1"/>
    <property type="match status" value="1"/>
</dbReference>
<dbReference type="Proteomes" id="UP000682982">
    <property type="component" value="Unassembled WGS sequence"/>
</dbReference>
<dbReference type="EMBL" id="JAGSPK010000001">
    <property type="protein sequence ID" value="MBR7791392.1"/>
    <property type="molecule type" value="Genomic_DNA"/>
</dbReference>
<dbReference type="GO" id="GO:0051213">
    <property type="term" value="F:dioxygenase activity"/>
    <property type="evidence" value="ECO:0007669"/>
    <property type="project" value="UniProtKB-KW"/>
</dbReference>
<sequence>MLSYDQIQEFQTQGFLVLPGLATPDFCEQVIRFAEQQLTDDVQPIEYEADTRYPGAPASREAEGGHTARRLLQAYARDPMLTKWATGAALAQPLLQLLGDGALMSQAHHNCIMTKQPQYSTATGWHRDSRYWHFARAELISAWLALRNETVENGCLLVIPGSHQLQIDASQLDAAQFLRTDLPQNQALLAQAHPVVLQQGDVLLFHSNLFHAAGKNLTTAGKFSMVFTYRDAANVPEADSRSAGLPEIPLQ</sequence>